<dbReference type="InterPro" id="IPR036250">
    <property type="entry name" value="AcylCo_DH-like_C"/>
</dbReference>
<evidence type="ECO:0000256" key="6">
    <source>
        <dbReference type="ARBA" id="ARBA00012046"/>
    </source>
</evidence>
<dbReference type="GO" id="GO:0008470">
    <property type="term" value="F:3-methylbutanoyl-CoA dehydrogenase activity"/>
    <property type="evidence" value="ECO:0007669"/>
    <property type="project" value="UniProtKB-EC"/>
</dbReference>
<dbReference type="EC" id="1.3.8.4" evidence="5"/>
<evidence type="ECO:0000256" key="1">
    <source>
        <dbReference type="ARBA" id="ARBA00001974"/>
    </source>
</evidence>
<keyword evidence="10" id="KW-0809">Transit peptide</keyword>
<proteinExistence type="inferred from homology"/>
<evidence type="ECO:0000313" key="27">
    <source>
        <dbReference type="RefSeq" id="XP_013382503.1"/>
    </source>
</evidence>
<comment type="catalytic activity">
    <reaction evidence="17">
        <text>hexanoyl-CoA + oxidized [electron-transfer flavoprotein] + H(+) = (2E)-hexenoyl-CoA + reduced [electron-transfer flavoprotein]</text>
        <dbReference type="Rhea" id="RHEA:43464"/>
        <dbReference type="Rhea" id="RHEA-COMP:10685"/>
        <dbReference type="Rhea" id="RHEA-COMP:10686"/>
        <dbReference type="ChEBI" id="CHEBI:15378"/>
        <dbReference type="ChEBI" id="CHEBI:57692"/>
        <dbReference type="ChEBI" id="CHEBI:58307"/>
        <dbReference type="ChEBI" id="CHEBI:62077"/>
        <dbReference type="ChEBI" id="CHEBI:62620"/>
    </reaction>
</comment>
<evidence type="ECO:0000256" key="2">
    <source>
        <dbReference type="ARBA" id="ARBA00004173"/>
    </source>
</evidence>
<dbReference type="RefSeq" id="XP_013382503.1">
    <property type="nucleotide sequence ID" value="XM_013527049.1"/>
</dbReference>
<dbReference type="GO" id="GO:0005739">
    <property type="term" value="C:mitochondrion"/>
    <property type="evidence" value="ECO:0007669"/>
    <property type="project" value="UniProtKB-SubCell"/>
</dbReference>
<keyword evidence="11 22" id="KW-0560">Oxidoreductase</keyword>
<dbReference type="UniPathway" id="UPA00363">
    <property type="reaction ID" value="UER00860"/>
</dbReference>
<reference evidence="27" key="1">
    <citation type="submission" date="2025-08" db="UniProtKB">
        <authorList>
            <consortium name="RefSeq"/>
        </authorList>
    </citation>
    <scope>IDENTIFICATION</scope>
    <source>
        <tissue evidence="27">Gonads</tissue>
    </source>
</reference>
<keyword evidence="12" id="KW-0496">Mitochondrion</keyword>
<dbReference type="Gene3D" id="1.10.540.10">
    <property type="entry name" value="Acyl-CoA dehydrogenase/oxidase, N-terminal domain"/>
    <property type="match status" value="1"/>
</dbReference>
<feature type="domain" description="Acyl-CoA dehydrogenase/oxidase N-terminal" evidence="25">
    <location>
        <begin position="48"/>
        <end position="162"/>
    </location>
</feature>
<dbReference type="Pfam" id="PF02771">
    <property type="entry name" value="Acyl-CoA_dh_N"/>
    <property type="match status" value="1"/>
</dbReference>
<dbReference type="GO" id="GO:0050660">
    <property type="term" value="F:flavin adenine dinucleotide binding"/>
    <property type="evidence" value="ECO:0007669"/>
    <property type="project" value="InterPro"/>
</dbReference>
<keyword evidence="9 21" id="KW-0274">FAD</keyword>
<comment type="subcellular location">
    <subcellularLocation>
        <location evidence="2">Mitochondrion</location>
    </subcellularLocation>
</comment>
<dbReference type="FunFam" id="1.20.140.10:FF:000003">
    <property type="entry name" value="isovaleryl-CoA dehydrogenase, mitochondrial"/>
    <property type="match status" value="1"/>
</dbReference>
<dbReference type="CDD" id="cd01156">
    <property type="entry name" value="IVD"/>
    <property type="match status" value="1"/>
</dbReference>
<evidence type="ECO:0000256" key="3">
    <source>
        <dbReference type="ARBA" id="ARBA00004898"/>
    </source>
</evidence>
<feature type="binding site" evidence="20">
    <location>
        <position position="176"/>
    </location>
    <ligand>
        <name>substrate</name>
    </ligand>
</feature>
<dbReference type="PROSITE" id="PS00072">
    <property type="entry name" value="ACYL_COA_DH_1"/>
    <property type="match status" value="1"/>
</dbReference>
<comment type="catalytic activity">
    <reaction evidence="18">
        <text>3-methylbutanoyl-CoA + oxidized [electron-transfer flavoprotein] + H(+) = 3-methylbut-2-enoyl-CoA + reduced [electron-transfer flavoprotein]</text>
        <dbReference type="Rhea" id="RHEA:12276"/>
        <dbReference type="Rhea" id="RHEA-COMP:10685"/>
        <dbReference type="Rhea" id="RHEA-COMP:10686"/>
        <dbReference type="ChEBI" id="CHEBI:15378"/>
        <dbReference type="ChEBI" id="CHEBI:57344"/>
        <dbReference type="ChEBI" id="CHEBI:57345"/>
        <dbReference type="ChEBI" id="CHEBI:57692"/>
        <dbReference type="ChEBI" id="CHEBI:58307"/>
        <dbReference type="EC" id="1.3.8.4"/>
    </reaction>
</comment>
<evidence type="ECO:0000256" key="7">
    <source>
        <dbReference type="ARBA" id="ARBA00018258"/>
    </source>
</evidence>
<evidence type="ECO:0000259" key="25">
    <source>
        <dbReference type="Pfam" id="PF02771"/>
    </source>
</evidence>
<dbReference type="InterPro" id="IPR046373">
    <property type="entry name" value="Acyl-CoA_Oxase/DH_mid-dom_sf"/>
</dbReference>
<feature type="active site" description="Proton acceptor" evidence="19">
    <location>
        <position position="286"/>
    </location>
</feature>
<evidence type="ECO:0000256" key="17">
    <source>
        <dbReference type="ARBA" id="ARBA00048375"/>
    </source>
</evidence>
<evidence type="ECO:0000256" key="18">
    <source>
        <dbReference type="ARBA" id="ARBA00052875"/>
    </source>
</evidence>
<evidence type="ECO:0000256" key="8">
    <source>
        <dbReference type="ARBA" id="ARBA00022630"/>
    </source>
</evidence>
<evidence type="ECO:0000256" key="13">
    <source>
        <dbReference type="ARBA" id="ARBA00031895"/>
    </source>
</evidence>
<evidence type="ECO:0000256" key="14">
    <source>
        <dbReference type="ARBA" id="ARBA00045583"/>
    </source>
</evidence>
<dbReference type="Pfam" id="PF00441">
    <property type="entry name" value="Acyl-CoA_dh_1"/>
    <property type="match status" value="1"/>
</dbReference>
<keyword evidence="26" id="KW-1185">Reference proteome</keyword>
<feature type="binding site" evidence="21">
    <location>
        <begin position="380"/>
        <end position="384"/>
    </location>
    <ligand>
        <name>FAD</name>
        <dbReference type="ChEBI" id="CHEBI:57692"/>
    </ligand>
</feature>
<dbReference type="InterPro" id="IPR006089">
    <property type="entry name" value="Acyl-CoA_DH_CS"/>
</dbReference>
<dbReference type="Proteomes" id="UP000085678">
    <property type="component" value="Unplaced"/>
</dbReference>
<dbReference type="InterPro" id="IPR006091">
    <property type="entry name" value="Acyl-CoA_Oxase/DH_mid-dom"/>
</dbReference>
<dbReference type="PROSITE" id="PS00073">
    <property type="entry name" value="ACYL_COA_DH_2"/>
    <property type="match status" value="1"/>
</dbReference>
<comment type="catalytic activity">
    <reaction evidence="16">
        <text>pentanoyl-CoA + oxidized [electron-transfer flavoprotein] + H(+) = (2E)-pentenoyl-CoA + reduced [electron-transfer flavoprotein]</text>
        <dbReference type="Rhea" id="RHEA:43456"/>
        <dbReference type="Rhea" id="RHEA-COMP:10685"/>
        <dbReference type="Rhea" id="RHEA-COMP:10686"/>
        <dbReference type="ChEBI" id="CHEBI:15378"/>
        <dbReference type="ChEBI" id="CHEBI:57389"/>
        <dbReference type="ChEBI" id="CHEBI:57692"/>
        <dbReference type="ChEBI" id="CHEBI:58307"/>
        <dbReference type="ChEBI" id="CHEBI:86160"/>
    </reaction>
</comment>
<comment type="pathway">
    <text evidence="3">Amino-acid degradation; L-leucine degradation; (S)-3-hydroxy-3-methylglutaryl-CoA from 3-isovaleryl-CoA: step 1/3.</text>
</comment>
<dbReference type="GeneID" id="106153198"/>
<feature type="binding site" evidence="20">
    <location>
        <begin position="284"/>
        <end position="287"/>
    </location>
    <ligand>
        <name>substrate</name>
    </ligand>
</feature>
<sequence>MATTRLVLRRLGQSVLSAPLKKTRPIGILQHRCCSNFYPINDDVFGLTDEQKQLRELAFQFAQKELAPHADKIDKEDYFPEMKDFWKKLGELGFLGITAPGEYGGAEGSYMDHVLVMEELSRAHGGIALSYGAHSNLCVNQIVRNGNEKQKAKYLPKLISGEHIGALAMSETTSGSDVVSMRLTAEHKGDHYLLNGTKFWITNGPEADVLVVYAKTEPKKAQHGITTFLIEKTMEGFSVGKKLDKLGMRGSPTGELIFDNVKVPEENIIGGEGKGIYILMSGLDIERALGGAGCLGIMQAACDMAFQYAHEREQFNQKIGTFQLLQGKMADMYTILNASRCYVYNVARSLDRGNVIPKDCAAVILYTAEAATKVALDAIQILGGNGYINDYPTGRFLRDAKLYEIGAGTSEVRRLVIGRSLNAEYGVKSR</sequence>
<evidence type="ECO:0000256" key="16">
    <source>
        <dbReference type="ARBA" id="ARBA00048345"/>
    </source>
</evidence>
<evidence type="ECO:0000256" key="9">
    <source>
        <dbReference type="ARBA" id="ARBA00022827"/>
    </source>
</evidence>
<feature type="binding site" evidence="20">
    <location>
        <position position="277"/>
    </location>
    <ligand>
        <name>substrate</name>
    </ligand>
</feature>
<organism evidence="26 27">
    <name type="scientific">Lingula anatina</name>
    <name type="common">Brachiopod</name>
    <name type="synonym">Lingula unguis</name>
    <dbReference type="NCBI Taxonomy" id="7574"/>
    <lineage>
        <taxon>Eukaryota</taxon>
        <taxon>Metazoa</taxon>
        <taxon>Spiralia</taxon>
        <taxon>Lophotrochozoa</taxon>
        <taxon>Brachiopoda</taxon>
        <taxon>Linguliformea</taxon>
        <taxon>Lingulata</taxon>
        <taxon>Lingulida</taxon>
        <taxon>Linguloidea</taxon>
        <taxon>Lingulidae</taxon>
        <taxon>Lingula</taxon>
    </lineage>
</organism>
<dbReference type="AlphaFoldDB" id="A0A1S3H914"/>
<evidence type="ECO:0000313" key="26">
    <source>
        <dbReference type="Proteomes" id="UP000085678"/>
    </source>
</evidence>
<comment type="function">
    <text evidence="14">Catalyzes the conversion of isovaleryl-CoA/3-methylbutanoyl-CoA to 3-methylbut-2-enoyl-CoA as an intermediate step in the leucine (Leu) catabolic pathway. To a lesser extent, is also able to catalyze the oxidation of other saturated short-chain acyl-CoA thioesters as pentanoyl-CoA, hexenoyl-CoA and butenoyl-CoA.</text>
</comment>
<dbReference type="InterPro" id="IPR009100">
    <property type="entry name" value="AcylCoA_DH/oxidase_NM_dom_sf"/>
</dbReference>
<feature type="binding site" evidence="21">
    <location>
        <begin position="167"/>
        <end position="176"/>
    </location>
    <ligand>
        <name>FAD</name>
        <dbReference type="ChEBI" id="CHEBI:57692"/>
    </ligand>
</feature>
<accession>A0A1S3H914</accession>
<dbReference type="InterPro" id="IPR013786">
    <property type="entry name" value="AcylCoA_DH/ox_N"/>
</dbReference>
<dbReference type="PANTHER" id="PTHR43884:SF12">
    <property type="entry name" value="ISOVALERYL-COA DEHYDROGENASE, MITOCHONDRIAL-RELATED"/>
    <property type="match status" value="1"/>
</dbReference>
<dbReference type="OrthoDB" id="9988775at2759"/>
<comment type="similarity">
    <text evidence="4 22">Belongs to the acyl-CoA dehydrogenase family.</text>
</comment>
<feature type="binding site" evidence="21">
    <location>
        <begin position="200"/>
        <end position="202"/>
    </location>
    <ligand>
        <name>FAD</name>
        <dbReference type="ChEBI" id="CHEBI:57692"/>
    </ligand>
</feature>
<feature type="binding site" evidence="20">
    <location>
        <begin position="407"/>
        <end position="408"/>
    </location>
    <ligand>
        <name>substrate</name>
    </ligand>
</feature>
<protein>
    <recommendedName>
        <fullName evidence="7">Isovaleryl-CoA dehydrogenase, mitochondrial</fullName>
        <ecNumber evidence="6">1.3.8.1</ecNumber>
        <ecNumber evidence="5">1.3.8.4</ecNumber>
    </recommendedName>
    <alternativeName>
        <fullName evidence="13">Butyryl-CoA dehydrogenase</fullName>
    </alternativeName>
</protein>
<dbReference type="FunFam" id="2.40.110.10:FF:000004">
    <property type="entry name" value="Isovaleryl-CoA dehydrogenase, mitochondrial"/>
    <property type="match status" value="1"/>
</dbReference>
<evidence type="ECO:0000256" key="11">
    <source>
        <dbReference type="ARBA" id="ARBA00023002"/>
    </source>
</evidence>
<evidence type="ECO:0000256" key="10">
    <source>
        <dbReference type="ARBA" id="ARBA00022946"/>
    </source>
</evidence>
<gene>
    <name evidence="27" type="primary">LOC106153198</name>
</gene>
<dbReference type="PANTHER" id="PTHR43884">
    <property type="entry name" value="ACYL-COA DEHYDROGENASE"/>
    <property type="match status" value="1"/>
</dbReference>
<evidence type="ECO:0000256" key="5">
    <source>
        <dbReference type="ARBA" id="ARBA00012044"/>
    </source>
</evidence>
<evidence type="ECO:0000256" key="19">
    <source>
        <dbReference type="PIRSR" id="PIRSR634183-1"/>
    </source>
</evidence>
<dbReference type="Gene3D" id="1.20.140.10">
    <property type="entry name" value="Butyryl-CoA Dehydrogenase, subunit A, domain 3"/>
    <property type="match status" value="1"/>
</dbReference>
<evidence type="ECO:0000259" key="23">
    <source>
        <dbReference type="Pfam" id="PF00441"/>
    </source>
</evidence>
<evidence type="ECO:0000256" key="12">
    <source>
        <dbReference type="ARBA" id="ARBA00023128"/>
    </source>
</evidence>
<dbReference type="GO" id="GO:0006552">
    <property type="term" value="P:L-leucine catabolic process"/>
    <property type="evidence" value="ECO:0007669"/>
    <property type="project" value="UniProtKB-UniPathway"/>
</dbReference>
<evidence type="ECO:0000256" key="20">
    <source>
        <dbReference type="PIRSR" id="PIRSR634183-2"/>
    </source>
</evidence>
<evidence type="ECO:0000256" key="21">
    <source>
        <dbReference type="PIRSR" id="PIRSR634183-3"/>
    </source>
</evidence>
<evidence type="ECO:0000256" key="15">
    <source>
        <dbReference type="ARBA" id="ARBA00047736"/>
    </source>
</evidence>
<evidence type="ECO:0000256" key="4">
    <source>
        <dbReference type="ARBA" id="ARBA00009347"/>
    </source>
</evidence>
<evidence type="ECO:0000256" key="22">
    <source>
        <dbReference type="RuleBase" id="RU362125"/>
    </source>
</evidence>
<dbReference type="InterPro" id="IPR034183">
    <property type="entry name" value="IVD"/>
</dbReference>
<feature type="domain" description="Acyl-CoA oxidase/dehydrogenase middle" evidence="24">
    <location>
        <begin position="166"/>
        <end position="261"/>
    </location>
</feature>
<feature type="binding site" evidence="21">
    <location>
        <position position="323"/>
    </location>
    <ligand>
        <name>FAD</name>
        <dbReference type="ChEBI" id="CHEBI:57692"/>
    </ligand>
</feature>
<comment type="catalytic activity">
    <reaction evidence="15">
        <text>butanoyl-CoA + oxidized [electron-transfer flavoprotein] + H(+) = (2E)-butenoyl-CoA + reduced [electron-transfer flavoprotein]</text>
        <dbReference type="Rhea" id="RHEA:24004"/>
        <dbReference type="Rhea" id="RHEA-COMP:10685"/>
        <dbReference type="Rhea" id="RHEA-COMP:10686"/>
        <dbReference type="ChEBI" id="CHEBI:15378"/>
        <dbReference type="ChEBI" id="CHEBI:57332"/>
        <dbReference type="ChEBI" id="CHEBI:57371"/>
        <dbReference type="ChEBI" id="CHEBI:57692"/>
        <dbReference type="ChEBI" id="CHEBI:58307"/>
        <dbReference type="EC" id="1.3.8.1"/>
    </reaction>
</comment>
<dbReference type="SUPFAM" id="SSF47203">
    <property type="entry name" value="Acyl-CoA dehydrogenase C-terminal domain-like"/>
    <property type="match status" value="1"/>
</dbReference>
<dbReference type="Gene3D" id="2.40.110.10">
    <property type="entry name" value="Butyryl-CoA Dehydrogenase, subunit A, domain 2"/>
    <property type="match status" value="1"/>
</dbReference>
<feature type="domain" description="Acyl-CoA dehydrogenase/oxidase C-terminal" evidence="23">
    <location>
        <begin position="273"/>
        <end position="421"/>
    </location>
</feature>
<evidence type="ECO:0000259" key="24">
    <source>
        <dbReference type="Pfam" id="PF02770"/>
    </source>
</evidence>
<name>A0A1S3H914_LINAN</name>
<dbReference type="SUPFAM" id="SSF56645">
    <property type="entry name" value="Acyl-CoA dehydrogenase NM domain-like"/>
    <property type="match status" value="1"/>
</dbReference>
<dbReference type="EC" id="1.3.8.1" evidence="6"/>
<feature type="binding site" evidence="21">
    <location>
        <position position="312"/>
    </location>
    <ligand>
        <name>FAD</name>
        <dbReference type="ChEBI" id="CHEBI:57692"/>
    </ligand>
</feature>
<dbReference type="FunFam" id="1.10.540.10:FF:000007">
    <property type="entry name" value="Isovaleryl-CoA dehydrogenase, mitochondrial"/>
    <property type="match status" value="1"/>
</dbReference>
<dbReference type="InterPro" id="IPR037069">
    <property type="entry name" value="AcylCoA_DH/ox_N_sf"/>
</dbReference>
<keyword evidence="8 22" id="KW-0285">Flavoprotein</keyword>
<dbReference type="Pfam" id="PF02770">
    <property type="entry name" value="Acyl-CoA_dh_M"/>
    <property type="match status" value="1"/>
</dbReference>
<dbReference type="InterPro" id="IPR009075">
    <property type="entry name" value="AcylCo_DH/oxidase_C"/>
</dbReference>
<comment type="cofactor">
    <cofactor evidence="1 21 22">
        <name>FAD</name>
        <dbReference type="ChEBI" id="CHEBI:57692"/>
    </cofactor>
</comment>
<feature type="binding site" evidence="21">
    <location>
        <begin position="409"/>
        <end position="411"/>
    </location>
    <ligand>
        <name>FAD</name>
        <dbReference type="ChEBI" id="CHEBI:57692"/>
    </ligand>
</feature>